<protein>
    <recommendedName>
        <fullName evidence="5">FAD-dependent oxidoreductase 2 FAD-binding domain-containing protein</fullName>
    </recommendedName>
</protein>
<accession>W9YHV9</accession>
<evidence type="ECO:0000313" key="6">
    <source>
        <dbReference type="EMBL" id="EXJ92467.1"/>
    </source>
</evidence>
<dbReference type="Proteomes" id="UP000019478">
    <property type="component" value="Unassembled WGS sequence"/>
</dbReference>
<reference evidence="6 7" key="1">
    <citation type="submission" date="2013-03" db="EMBL/GenBank/DDBJ databases">
        <title>The Genome Sequence of Capronia epimyces CBS 606.96.</title>
        <authorList>
            <consortium name="The Broad Institute Genomics Platform"/>
            <person name="Cuomo C."/>
            <person name="de Hoog S."/>
            <person name="Gorbushina A."/>
            <person name="Walker B."/>
            <person name="Young S.K."/>
            <person name="Zeng Q."/>
            <person name="Gargeya S."/>
            <person name="Fitzgerald M."/>
            <person name="Haas B."/>
            <person name="Abouelleil A."/>
            <person name="Allen A.W."/>
            <person name="Alvarado L."/>
            <person name="Arachchi H.M."/>
            <person name="Berlin A.M."/>
            <person name="Chapman S.B."/>
            <person name="Gainer-Dewar J."/>
            <person name="Goldberg J."/>
            <person name="Griggs A."/>
            <person name="Gujja S."/>
            <person name="Hansen M."/>
            <person name="Howarth C."/>
            <person name="Imamovic A."/>
            <person name="Ireland A."/>
            <person name="Larimer J."/>
            <person name="McCowan C."/>
            <person name="Murphy C."/>
            <person name="Pearson M."/>
            <person name="Poon T.W."/>
            <person name="Priest M."/>
            <person name="Roberts A."/>
            <person name="Saif S."/>
            <person name="Shea T."/>
            <person name="Sisk P."/>
            <person name="Sykes S."/>
            <person name="Wortman J."/>
            <person name="Nusbaum C."/>
            <person name="Birren B."/>
        </authorList>
    </citation>
    <scope>NUCLEOTIDE SEQUENCE [LARGE SCALE GENOMIC DNA]</scope>
    <source>
        <strain evidence="6 7">CBS 606.96</strain>
    </source>
</reference>
<feature type="domain" description="FAD-dependent oxidoreductase 2 FAD-binding" evidence="5">
    <location>
        <begin position="9"/>
        <end position="503"/>
    </location>
</feature>
<dbReference type="PANTHER" id="PTHR43400:SF7">
    <property type="entry name" value="FAD-DEPENDENT OXIDOREDUCTASE 2 FAD BINDING DOMAIN-CONTAINING PROTEIN"/>
    <property type="match status" value="1"/>
</dbReference>
<dbReference type="AlphaFoldDB" id="W9YHV9"/>
<comment type="caution">
    <text evidence="6">The sequence shown here is derived from an EMBL/GenBank/DDBJ whole genome shotgun (WGS) entry which is preliminary data.</text>
</comment>
<gene>
    <name evidence="6" type="ORF">A1O3_01018</name>
</gene>
<dbReference type="EMBL" id="AMGY01000001">
    <property type="protein sequence ID" value="EXJ92467.1"/>
    <property type="molecule type" value="Genomic_DNA"/>
</dbReference>
<dbReference type="InterPro" id="IPR003953">
    <property type="entry name" value="FAD-dep_OxRdtase_2_FAD-bd"/>
</dbReference>
<evidence type="ECO:0000259" key="5">
    <source>
        <dbReference type="Pfam" id="PF00890"/>
    </source>
</evidence>
<dbReference type="eggNOG" id="KOG2404">
    <property type="taxonomic scope" value="Eukaryota"/>
</dbReference>
<dbReference type="SUPFAM" id="SSF56425">
    <property type="entry name" value="Succinate dehydrogenase/fumarate reductase flavoprotein, catalytic domain"/>
    <property type="match status" value="1"/>
</dbReference>
<evidence type="ECO:0000256" key="1">
    <source>
        <dbReference type="ARBA" id="ARBA00001974"/>
    </source>
</evidence>
<name>W9YHV9_9EURO</name>
<evidence type="ECO:0000313" key="7">
    <source>
        <dbReference type="Proteomes" id="UP000019478"/>
    </source>
</evidence>
<dbReference type="PANTHER" id="PTHR43400">
    <property type="entry name" value="FUMARATE REDUCTASE"/>
    <property type="match status" value="1"/>
</dbReference>
<proteinExistence type="predicted"/>
<dbReference type="InterPro" id="IPR050315">
    <property type="entry name" value="FAD-oxidoreductase_2"/>
</dbReference>
<comment type="cofactor">
    <cofactor evidence="1">
        <name>FAD</name>
        <dbReference type="ChEBI" id="CHEBI:57692"/>
    </cofactor>
</comment>
<evidence type="ECO:0000256" key="3">
    <source>
        <dbReference type="ARBA" id="ARBA00022827"/>
    </source>
</evidence>
<dbReference type="GO" id="GO:0016491">
    <property type="term" value="F:oxidoreductase activity"/>
    <property type="evidence" value="ECO:0007669"/>
    <property type="project" value="UniProtKB-KW"/>
</dbReference>
<dbReference type="Gene3D" id="3.90.700.10">
    <property type="entry name" value="Succinate dehydrogenase/fumarate reductase flavoprotein, catalytic domain"/>
    <property type="match status" value="1"/>
</dbReference>
<dbReference type="RefSeq" id="XP_007729357.1">
    <property type="nucleotide sequence ID" value="XM_007731167.1"/>
</dbReference>
<sequence length="543" mass="58220">MALPASCTVLVVGSGNAGFSAAVAARQAGARHVVLIDKCPEAWAGGNSYFTAGAYRTVHAGAEDLLSLVNNVDEGTAKRIDLEPYTAQDFAADMHRICGGRADPALTRVLIEDSKSAIQWLAANGVRFQLSFNRQAYEVDGRLKFWGGLALKTQDGGKGLMADHQANARRYGVVTFYSTALERLLTHRSTGAVEGAVVRCRDGSQATIQTGAVVLAAGGFESNPRLRAQLLGPGWDLASVRGTPYNTGEVLEMAMRDAHAQQAGHWSGCHSVAWDAAAPAHAGDREASNELTKSGYPLGLMVNMRGERFVDEGADLRNYTYARFGRAILMQPAQRAWQVWDQRAVPWLRPEEYRPQRARRIAAASIRELADKLAAVEFGLDPDPVCRRAFVDTLEQYNRAVYAFQAESLGRKWDPSVRDGNSTQSRALQLLLPKSNWALPLDRPPFVAVLVTCGITFTFGGLAVDPHTAHVVSASSATRGEVGNLFCCGEMLGGLFFDNYPGGTGLTAGTVFGRRAGTAAATVANGGGRGGGEQSYARVQAKL</sequence>
<dbReference type="HOGENOM" id="CLU_011398_4_6_1"/>
<keyword evidence="3" id="KW-0274">FAD</keyword>
<organism evidence="6 7">
    <name type="scientific">Capronia epimyces CBS 606.96</name>
    <dbReference type="NCBI Taxonomy" id="1182542"/>
    <lineage>
        <taxon>Eukaryota</taxon>
        <taxon>Fungi</taxon>
        <taxon>Dikarya</taxon>
        <taxon>Ascomycota</taxon>
        <taxon>Pezizomycotina</taxon>
        <taxon>Eurotiomycetes</taxon>
        <taxon>Chaetothyriomycetidae</taxon>
        <taxon>Chaetothyriales</taxon>
        <taxon>Herpotrichiellaceae</taxon>
        <taxon>Capronia</taxon>
    </lineage>
</organism>
<dbReference type="SUPFAM" id="SSF51905">
    <property type="entry name" value="FAD/NAD(P)-binding domain"/>
    <property type="match status" value="1"/>
</dbReference>
<dbReference type="NCBIfam" id="NF006130">
    <property type="entry name" value="PRK08274.1"/>
    <property type="match status" value="1"/>
</dbReference>
<keyword evidence="4" id="KW-0560">Oxidoreductase</keyword>
<dbReference type="GeneID" id="19165157"/>
<dbReference type="OrthoDB" id="7777654at2759"/>
<dbReference type="InterPro" id="IPR027477">
    <property type="entry name" value="Succ_DH/fumarate_Rdtase_cat_sf"/>
</dbReference>
<evidence type="ECO:0000256" key="4">
    <source>
        <dbReference type="ARBA" id="ARBA00023002"/>
    </source>
</evidence>
<dbReference type="InterPro" id="IPR036188">
    <property type="entry name" value="FAD/NAD-bd_sf"/>
</dbReference>
<dbReference type="Gene3D" id="3.50.50.60">
    <property type="entry name" value="FAD/NAD(P)-binding domain"/>
    <property type="match status" value="1"/>
</dbReference>
<dbReference type="STRING" id="1182542.W9YHV9"/>
<evidence type="ECO:0000256" key="2">
    <source>
        <dbReference type="ARBA" id="ARBA00022630"/>
    </source>
</evidence>
<keyword evidence="7" id="KW-1185">Reference proteome</keyword>
<keyword evidence="2" id="KW-0285">Flavoprotein</keyword>
<dbReference type="Pfam" id="PF00890">
    <property type="entry name" value="FAD_binding_2"/>
    <property type="match status" value="1"/>
</dbReference>